<sequence>MRDFMDLFSLKGKKAIVTGGTRGLGYGMAEGLCRAGAEVAILGTSEKVRESADALARTTGVVVHGIVGDLVREEEVPNIYKRLVESLDGQADILVNCAGVQHRCVAEDFPMEEWNRILRVNLGAMFQMSQLAARDMLQRGYGRIINVASMTSFFGSVMIPAYAASKGGVAQLTKACSNEWSSRGVTVNAIAPGYMETKLTSDMKAKNPDQYEEVTARIPMHRWGKAEDLAGITVFLASDAAEYITGAVIPVDGGYLAK</sequence>
<dbReference type="AlphaFoldDB" id="A0A2T3FPV3"/>
<dbReference type="GO" id="GO:0008206">
    <property type="term" value="P:bile acid metabolic process"/>
    <property type="evidence" value="ECO:0007669"/>
    <property type="project" value="UniProtKB-ARBA"/>
</dbReference>
<keyword evidence="3" id="KW-0443">Lipid metabolism</keyword>
<comment type="caution">
    <text evidence="4">The sequence shown here is derived from an EMBL/GenBank/DDBJ whole genome shotgun (WGS) entry which is preliminary data.</text>
</comment>
<keyword evidence="2" id="KW-0560">Oxidoreductase</keyword>
<comment type="similarity">
    <text evidence="1">Belongs to the short-chain dehydrogenases/reductases (SDR) family.</text>
</comment>
<evidence type="ECO:0000313" key="4">
    <source>
        <dbReference type="EMBL" id="PST37306.1"/>
    </source>
</evidence>
<dbReference type="Proteomes" id="UP000241048">
    <property type="component" value="Unassembled WGS sequence"/>
</dbReference>
<evidence type="ECO:0000256" key="1">
    <source>
        <dbReference type="ARBA" id="ARBA00006484"/>
    </source>
</evidence>
<dbReference type="EMBL" id="PYLO01000002">
    <property type="protein sequence ID" value="PST37306.1"/>
    <property type="molecule type" value="Genomic_DNA"/>
</dbReference>
<dbReference type="SUPFAM" id="SSF51735">
    <property type="entry name" value="NAD(P)-binding Rossmann-fold domains"/>
    <property type="match status" value="1"/>
</dbReference>
<dbReference type="PRINTS" id="PR00081">
    <property type="entry name" value="GDHRDH"/>
</dbReference>
<dbReference type="InterPro" id="IPR050259">
    <property type="entry name" value="SDR"/>
</dbReference>
<dbReference type="InterPro" id="IPR002347">
    <property type="entry name" value="SDR_fam"/>
</dbReference>
<organism evidence="4 5">
    <name type="scientific">Clostridium fessum</name>
    <dbReference type="NCBI Taxonomy" id="2126740"/>
    <lineage>
        <taxon>Bacteria</taxon>
        <taxon>Bacillati</taxon>
        <taxon>Bacillota</taxon>
        <taxon>Clostridia</taxon>
        <taxon>Eubacteriales</taxon>
        <taxon>Clostridiaceae</taxon>
        <taxon>Clostridium</taxon>
    </lineage>
</organism>
<evidence type="ECO:0000256" key="2">
    <source>
        <dbReference type="ARBA" id="ARBA00023002"/>
    </source>
</evidence>
<dbReference type="PANTHER" id="PTHR42879:SF2">
    <property type="entry name" value="3-OXOACYL-[ACYL-CARRIER-PROTEIN] REDUCTASE FABG"/>
    <property type="match status" value="1"/>
</dbReference>
<gene>
    <name evidence="4" type="ORF">C7U56_05080</name>
</gene>
<name>A0A2T3FPV3_9CLOT</name>
<dbReference type="PANTHER" id="PTHR42879">
    <property type="entry name" value="3-OXOACYL-(ACYL-CARRIER-PROTEIN) REDUCTASE"/>
    <property type="match status" value="1"/>
</dbReference>
<accession>A0A2T3FPV3</accession>
<evidence type="ECO:0000313" key="5">
    <source>
        <dbReference type="Proteomes" id="UP000241048"/>
    </source>
</evidence>
<dbReference type="FunFam" id="3.40.50.720:FF:000084">
    <property type="entry name" value="Short-chain dehydrogenase reductase"/>
    <property type="match status" value="1"/>
</dbReference>
<proteinExistence type="inferred from homology"/>
<dbReference type="Pfam" id="PF13561">
    <property type="entry name" value="adh_short_C2"/>
    <property type="match status" value="1"/>
</dbReference>
<dbReference type="InterPro" id="IPR036291">
    <property type="entry name" value="NAD(P)-bd_dom_sf"/>
</dbReference>
<keyword evidence="3" id="KW-0753">Steroid metabolism</keyword>
<protein>
    <submittedName>
        <fullName evidence="4">2-deoxy-D-gluconate 3-dehydrogenase</fullName>
    </submittedName>
</protein>
<keyword evidence="5" id="KW-1185">Reference proteome</keyword>
<reference evidence="4 5" key="1">
    <citation type="submission" date="2018-03" db="EMBL/GenBank/DDBJ databases">
        <title>Lachnoclostridium SNUG30386 gen.nov., sp.nov., isolated from human faeces.</title>
        <authorList>
            <person name="Seo B."/>
            <person name="Jeon K."/>
            <person name="Ko G."/>
        </authorList>
    </citation>
    <scope>NUCLEOTIDE SEQUENCE [LARGE SCALE GENOMIC DNA]</scope>
    <source>
        <strain evidence="4 5">SNUG30386</strain>
    </source>
</reference>
<evidence type="ECO:0000256" key="3">
    <source>
        <dbReference type="ARBA" id="ARBA00023221"/>
    </source>
</evidence>
<dbReference type="Gene3D" id="3.40.50.720">
    <property type="entry name" value="NAD(P)-binding Rossmann-like Domain"/>
    <property type="match status" value="1"/>
</dbReference>
<dbReference type="GO" id="GO:0016491">
    <property type="term" value="F:oxidoreductase activity"/>
    <property type="evidence" value="ECO:0007669"/>
    <property type="project" value="UniProtKB-KW"/>
</dbReference>
<dbReference type="PRINTS" id="PR00080">
    <property type="entry name" value="SDRFAMILY"/>
</dbReference>